<name>A0A1F6D293_HANXR</name>
<sequence length="189" mass="20740">MSAEDVIDRIFETFQQRGDRLYGERVTQAGHALQTAFAAEQDGASEMLIAAALLHDYGHLIHDLPDAAERDIDALHEEVGAAFLGPLFVAGVTEPARLHVAAKRYLCAVDPAYFHSLSPASVRSLELQGGPFKHAEVKAFEASPYFVDAIRLRQYDEMGKVPGAQTPDLEHYRPCLKAGLKKQQTSPTP</sequence>
<dbReference type="SUPFAM" id="SSF109604">
    <property type="entry name" value="HD-domain/PDEase-like"/>
    <property type="match status" value="1"/>
</dbReference>
<proteinExistence type="predicted"/>
<dbReference type="GO" id="GO:0016787">
    <property type="term" value="F:hydrolase activity"/>
    <property type="evidence" value="ECO:0007669"/>
    <property type="project" value="UniProtKB-KW"/>
</dbReference>
<dbReference type="Proteomes" id="UP000178606">
    <property type="component" value="Unassembled WGS sequence"/>
</dbReference>
<comment type="caution">
    <text evidence="1">The sequence shown here is derived from an EMBL/GenBank/DDBJ whole genome shotgun (WGS) entry which is preliminary data.</text>
</comment>
<dbReference type="NCBIfam" id="TIGR03276">
    <property type="entry name" value="Phn-HD"/>
    <property type="match status" value="1"/>
</dbReference>
<dbReference type="InterPro" id="IPR017670">
    <property type="entry name" value="Phosphonate_degrad-assoc"/>
</dbReference>
<dbReference type="EMBL" id="MFKF01000078">
    <property type="protein sequence ID" value="OGG55440.1"/>
    <property type="molecule type" value="Genomic_DNA"/>
</dbReference>
<evidence type="ECO:0000313" key="1">
    <source>
        <dbReference type="EMBL" id="OGG55440.1"/>
    </source>
</evidence>
<dbReference type="PANTHER" id="PTHR40202:SF1">
    <property type="entry name" value="HD DOMAIN-CONTAINING PROTEIN"/>
    <property type="match status" value="1"/>
</dbReference>
<reference evidence="1 2" key="1">
    <citation type="journal article" date="2016" name="Nat. Commun.">
        <title>Thousands of microbial genomes shed light on interconnected biogeochemical processes in an aquifer system.</title>
        <authorList>
            <person name="Anantharaman K."/>
            <person name="Brown C.T."/>
            <person name="Hug L.A."/>
            <person name="Sharon I."/>
            <person name="Castelle C.J."/>
            <person name="Probst A.J."/>
            <person name="Thomas B.C."/>
            <person name="Singh A."/>
            <person name="Wilkins M.J."/>
            <person name="Karaoz U."/>
            <person name="Brodie E.L."/>
            <person name="Williams K.H."/>
            <person name="Hubbard S.S."/>
            <person name="Banfield J.F."/>
        </authorList>
    </citation>
    <scope>NUCLEOTIDE SEQUENCE [LARGE SCALE GENOMIC DNA]</scope>
    <source>
        <strain evidence="2">RIFCSPLOWO2_12_FULL_64_10</strain>
    </source>
</reference>
<dbReference type="PANTHER" id="PTHR40202">
    <property type="match status" value="1"/>
</dbReference>
<dbReference type="Gene3D" id="1.10.3210.10">
    <property type="entry name" value="Hypothetical protein af1432"/>
    <property type="match status" value="1"/>
</dbReference>
<evidence type="ECO:0000313" key="2">
    <source>
        <dbReference type="Proteomes" id="UP000178606"/>
    </source>
</evidence>
<protein>
    <submittedName>
        <fullName evidence="1">Metal-dependent phosphohydrolase</fullName>
    </submittedName>
</protein>
<gene>
    <name evidence="1" type="ORF">A3F84_06075</name>
</gene>
<organism evidence="1 2">
    <name type="scientific">Handelsmanbacteria sp. (strain RIFCSPLOWO2_12_FULL_64_10)</name>
    <dbReference type="NCBI Taxonomy" id="1817868"/>
    <lineage>
        <taxon>Bacteria</taxon>
        <taxon>Candidatus Handelsmaniibacteriota</taxon>
    </lineage>
</organism>
<keyword evidence="1" id="KW-0378">Hydrolase</keyword>
<dbReference type="AlphaFoldDB" id="A0A1F6D293"/>
<dbReference type="InterPro" id="IPR052567">
    <property type="entry name" value="OP_Dioxygenase"/>
</dbReference>
<accession>A0A1F6D293</accession>